<reference evidence="13" key="1">
    <citation type="submission" date="2013-03" db="EMBL/GenBank/DDBJ databases">
        <title>The Genome Sequence of Anopheles minimus MINIMUS1.</title>
        <authorList>
            <consortium name="The Broad Institute Genomics Platform"/>
            <person name="Neafsey D.E."/>
            <person name="Walton C."/>
            <person name="Walker B."/>
            <person name="Young S.K."/>
            <person name="Zeng Q."/>
            <person name="Gargeya S."/>
            <person name="Fitzgerald M."/>
            <person name="Haas B."/>
            <person name="Abouelleil A."/>
            <person name="Allen A.W."/>
            <person name="Alvarado L."/>
            <person name="Arachchi H.M."/>
            <person name="Berlin A.M."/>
            <person name="Chapman S.B."/>
            <person name="Gainer-Dewar J."/>
            <person name="Goldberg J."/>
            <person name="Griggs A."/>
            <person name="Gujja S."/>
            <person name="Hansen M."/>
            <person name="Howarth C."/>
            <person name="Imamovic A."/>
            <person name="Ireland A."/>
            <person name="Larimer J."/>
            <person name="McCowan C."/>
            <person name="Murphy C."/>
            <person name="Pearson M."/>
            <person name="Poon T.W."/>
            <person name="Priest M."/>
            <person name="Roberts A."/>
            <person name="Saif S."/>
            <person name="Shea T."/>
            <person name="Sisk P."/>
            <person name="Sykes S."/>
            <person name="Wortman J."/>
            <person name="Nusbaum C."/>
            <person name="Birren B."/>
        </authorList>
    </citation>
    <scope>NUCLEOTIDE SEQUENCE [LARGE SCALE GENOMIC DNA]</scope>
    <source>
        <strain evidence="13">MINIMUS1</strain>
    </source>
</reference>
<proteinExistence type="predicted"/>
<evidence type="ECO:0000313" key="12">
    <source>
        <dbReference type="EnsemblMetazoa" id="AMIN006348-PA"/>
    </source>
</evidence>
<dbReference type="GO" id="GO:0016020">
    <property type="term" value="C:membrane"/>
    <property type="evidence" value="ECO:0007669"/>
    <property type="project" value="UniProtKB-SubCell"/>
</dbReference>
<reference evidence="12" key="2">
    <citation type="submission" date="2020-05" db="UniProtKB">
        <authorList>
            <consortium name="EnsemblMetazoa"/>
        </authorList>
    </citation>
    <scope>IDENTIFICATION</scope>
    <source>
        <strain evidence="12">MINIMUS1</strain>
    </source>
</reference>
<protein>
    <recommendedName>
        <fullName evidence="7">MTOR-associated protein MEAK7</fullName>
    </recommendedName>
    <alternativeName>
        <fullName evidence="9">TBC/LysM-associated domain-containing protein 1</fullName>
    </alternativeName>
    <alternativeName>
        <fullName evidence="8">TLD domain-containing protein 1</fullName>
    </alternativeName>
</protein>
<evidence type="ECO:0000256" key="5">
    <source>
        <dbReference type="ARBA" id="ARBA00023136"/>
    </source>
</evidence>
<dbReference type="GO" id="GO:0005634">
    <property type="term" value="C:nucleus"/>
    <property type="evidence" value="ECO:0007669"/>
    <property type="project" value="TreeGrafter"/>
</dbReference>
<accession>A0A182W7M5</accession>
<comment type="subcellular location">
    <subcellularLocation>
        <location evidence="3">Cytoplasm</location>
    </subcellularLocation>
    <subcellularLocation>
        <location evidence="2">Lysosome</location>
    </subcellularLocation>
    <subcellularLocation>
        <location evidence="1">Membrane</location>
    </subcellularLocation>
</comment>
<keyword evidence="6" id="KW-0458">Lysosome</keyword>
<evidence type="ECO:0000313" key="13">
    <source>
        <dbReference type="Proteomes" id="UP000075920"/>
    </source>
</evidence>
<dbReference type="PANTHER" id="PTHR23354:SF131">
    <property type="entry name" value="MTOR-ASSOCIATED PROTEIN MEAK7"/>
    <property type="match status" value="1"/>
</dbReference>
<evidence type="ECO:0000256" key="6">
    <source>
        <dbReference type="ARBA" id="ARBA00023228"/>
    </source>
</evidence>
<feature type="region of interest" description="Disordered" evidence="10">
    <location>
        <begin position="423"/>
        <end position="446"/>
    </location>
</feature>
<dbReference type="GO" id="GO:0005764">
    <property type="term" value="C:lysosome"/>
    <property type="evidence" value="ECO:0007669"/>
    <property type="project" value="UniProtKB-SubCell"/>
</dbReference>
<dbReference type="STRING" id="112268.A0A182W7M5"/>
<evidence type="ECO:0000256" key="3">
    <source>
        <dbReference type="ARBA" id="ARBA00004496"/>
    </source>
</evidence>
<dbReference type="SMART" id="SM00584">
    <property type="entry name" value="TLDc"/>
    <property type="match status" value="1"/>
</dbReference>
<keyword evidence="4" id="KW-0963">Cytoplasm</keyword>
<dbReference type="Proteomes" id="UP000075920">
    <property type="component" value="Unassembled WGS sequence"/>
</dbReference>
<dbReference type="EnsemblMetazoa" id="AMIN006348-RA">
    <property type="protein sequence ID" value="AMIN006348-PA"/>
    <property type="gene ID" value="AMIN006348"/>
</dbReference>
<dbReference type="PROSITE" id="PS51886">
    <property type="entry name" value="TLDC"/>
    <property type="match status" value="1"/>
</dbReference>
<dbReference type="PANTHER" id="PTHR23354">
    <property type="entry name" value="NUCLEOLAR PROTEIN 7/ESTROGEN RECEPTOR COACTIVATOR-RELATED"/>
    <property type="match status" value="1"/>
</dbReference>
<evidence type="ECO:0000259" key="11">
    <source>
        <dbReference type="PROSITE" id="PS51886"/>
    </source>
</evidence>
<evidence type="ECO:0000256" key="4">
    <source>
        <dbReference type="ARBA" id="ARBA00022490"/>
    </source>
</evidence>
<evidence type="ECO:0000256" key="1">
    <source>
        <dbReference type="ARBA" id="ARBA00004370"/>
    </source>
</evidence>
<sequence>MRFPSPRSKKMGNSSTKLAEKCSLLAKSEVPVVASSFKLVSKNSERIKEDDLMKFWGSQMDPRLAQYITNFLFGPLGARSPVVEFQRFAELYVYCVRGTIDERINVLLCSLGQQPESESTEIAYPLIKEYVEAVVSSYMRAIRLEGGPQYKSWESRGFRIVKDCIQKLAESLAYDVVQQGTQKVTRADAERWLHKNPTFLKMLEHVFSHLYHYRNVKNASEADGNARKSIIPQEALQSMLPYCEGLQYVPDYPAFTDLSQMLFINSNLPGTQQNKWRFLFSSQIHGESFSTLLGRIMDQGSTVVIVEDANGYIFGGYATDSWALSPNYVGNENSFLFTLRPKMRCFPSTGYNDHYQYLNLHQQTMPNGMGMGGQHGYWGMWLDSEYGLGECSESCTTYKGYFQLSATKKFNIRNVEVWGVGDKPVKEDEAEDEKSGARSVLDGNADSKAILKMSGREQYSDGYREEPKD</sequence>
<name>A0A182W7M5_9DIPT</name>
<keyword evidence="13" id="KW-1185">Reference proteome</keyword>
<dbReference type="AlphaFoldDB" id="A0A182W7M5"/>
<dbReference type="Pfam" id="PF07534">
    <property type="entry name" value="TLD"/>
    <property type="match status" value="1"/>
</dbReference>
<evidence type="ECO:0000256" key="9">
    <source>
        <dbReference type="ARBA" id="ARBA00042134"/>
    </source>
</evidence>
<evidence type="ECO:0000256" key="2">
    <source>
        <dbReference type="ARBA" id="ARBA00004371"/>
    </source>
</evidence>
<evidence type="ECO:0000256" key="8">
    <source>
        <dbReference type="ARBA" id="ARBA00041780"/>
    </source>
</evidence>
<keyword evidence="5" id="KW-0472">Membrane</keyword>
<evidence type="ECO:0000256" key="7">
    <source>
        <dbReference type="ARBA" id="ARBA00039594"/>
    </source>
</evidence>
<feature type="domain" description="TLDc" evidence="11">
    <location>
        <begin position="254"/>
        <end position="421"/>
    </location>
</feature>
<dbReference type="GO" id="GO:0006979">
    <property type="term" value="P:response to oxidative stress"/>
    <property type="evidence" value="ECO:0007669"/>
    <property type="project" value="TreeGrafter"/>
</dbReference>
<dbReference type="InterPro" id="IPR006571">
    <property type="entry name" value="TLDc_dom"/>
</dbReference>
<evidence type="ECO:0000256" key="10">
    <source>
        <dbReference type="SAM" id="MobiDB-lite"/>
    </source>
</evidence>
<dbReference type="VEuPathDB" id="VectorBase:AMIN006348"/>
<organism evidence="12 13">
    <name type="scientific">Anopheles minimus</name>
    <dbReference type="NCBI Taxonomy" id="112268"/>
    <lineage>
        <taxon>Eukaryota</taxon>
        <taxon>Metazoa</taxon>
        <taxon>Ecdysozoa</taxon>
        <taxon>Arthropoda</taxon>
        <taxon>Hexapoda</taxon>
        <taxon>Insecta</taxon>
        <taxon>Pterygota</taxon>
        <taxon>Neoptera</taxon>
        <taxon>Endopterygota</taxon>
        <taxon>Diptera</taxon>
        <taxon>Nematocera</taxon>
        <taxon>Culicoidea</taxon>
        <taxon>Culicidae</taxon>
        <taxon>Anophelinae</taxon>
        <taxon>Anopheles</taxon>
    </lineage>
</organism>